<dbReference type="InterPro" id="IPR028932">
    <property type="entry name" value="TerB-C"/>
</dbReference>
<dbReference type="InterPro" id="IPR002477">
    <property type="entry name" value="Peptidoglycan-bd-like"/>
</dbReference>
<dbReference type="InterPro" id="IPR029024">
    <property type="entry name" value="TerB-like"/>
</dbReference>
<evidence type="ECO:0000259" key="3">
    <source>
        <dbReference type="Pfam" id="PF01471"/>
    </source>
</evidence>
<feature type="domain" description="Co-chaperone DjlA N-terminal" evidence="4">
    <location>
        <begin position="858"/>
        <end position="962"/>
    </location>
</feature>
<dbReference type="SUPFAM" id="SSF158682">
    <property type="entry name" value="TerB-like"/>
    <property type="match status" value="1"/>
</dbReference>
<name>A0A2N5XPX8_9HYPH</name>
<accession>A0A2N5XPX8</accession>
<feature type="compositionally biased region" description="Low complexity" evidence="1">
    <location>
        <begin position="160"/>
        <end position="178"/>
    </location>
</feature>
<dbReference type="Pfam" id="PF01471">
    <property type="entry name" value="PG_binding_1"/>
    <property type="match status" value="1"/>
</dbReference>
<keyword evidence="2" id="KW-1133">Transmembrane helix</keyword>
<proteinExistence type="predicted"/>
<feature type="domain" description="TerB-C" evidence="6">
    <location>
        <begin position="1011"/>
        <end position="1128"/>
    </location>
</feature>
<feature type="domain" description="Peptidoglycan binding-like" evidence="3">
    <location>
        <begin position="51"/>
        <end position="102"/>
    </location>
</feature>
<protein>
    <recommendedName>
        <fullName evidence="9">Peptidoglycan binding-like domain-containing protein</fullName>
    </recommendedName>
</protein>
<evidence type="ECO:0008006" key="9">
    <source>
        <dbReference type="Google" id="ProtNLM"/>
    </source>
</evidence>
<evidence type="ECO:0000313" key="8">
    <source>
        <dbReference type="Proteomes" id="UP000234881"/>
    </source>
</evidence>
<evidence type="ECO:0000259" key="6">
    <source>
        <dbReference type="Pfam" id="PF15615"/>
    </source>
</evidence>
<feature type="domain" description="TerB N-terminal" evidence="5">
    <location>
        <begin position="448"/>
        <end position="646"/>
    </location>
</feature>
<dbReference type="EMBL" id="PKUQ01000027">
    <property type="protein sequence ID" value="PLW76553.1"/>
    <property type="molecule type" value="Genomic_DNA"/>
</dbReference>
<evidence type="ECO:0000313" key="7">
    <source>
        <dbReference type="EMBL" id="PLW76553.1"/>
    </source>
</evidence>
<dbReference type="Pfam" id="PF15615">
    <property type="entry name" value="TerB_C"/>
    <property type="match status" value="1"/>
</dbReference>
<dbReference type="Pfam" id="PF05099">
    <property type="entry name" value="TerB"/>
    <property type="match status" value="1"/>
</dbReference>
<keyword evidence="2" id="KW-0472">Membrane</keyword>
<dbReference type="Pfam" id="PF13208">
    <property type="entry name" value="TerB_N"/>
    <property type="match status" value="1"/>
</dbReference>
<dbReference type="Gene3D" id="1.10.101.10">
    <property type="entry name" value="PGBD-like superfamily/PGBD"/>
    <property type="match status" value="1"/>
</dbReference>
<keyword evidence="2" id="KW-0812">Transmembrane</keyword>
<dbReference type="InterPro" id="IPR036366">
    <property type="entry name" value="PGBDSf"/>
</dbReference>
<feature type="region of interest" description="Disordered" evidence="1">
    <location>
        <begin position="107"/>
        <end position="128"/>
    </location>
</feature>
<dbReference type="InterPro" id="IPR007791">
    <property type="entry name" value="DjlA_N"/>
</dbReference>
<evidence type="ECO:0000259" key="5">
    <source>
        <dbReference type="Pfam" id="PF13208"/>
    </source>
</evidence>
<comment type="caution">
    <text evidence="7">The sequence shown here is derived from an EMBL/GenBank/DDBJ whole genome shotgun (WGS) entry which is preliminary data.</text>
</comment>
<dbReference type="Proteomes" id="UP000234881">
    <property type="component" value="Unassembled WGS sequence"/>
</dbReference>
<evidence type="ECO:0000259" key="4">
    <source>
        <dbReference type="Pfam" id="PF05099"/>
    </source>
</evidence>
<keyword evidence="8" id="KW-1185">Reference proteome</keyword>
<dbReference type="SUPFAM" id="SSF47090">
    <property type="entry name" value="PGBD-like"/>
    <property type="match status" value="1"/>
</dbReference>
<reference evidence="7 8" key="1">
    <citation type="submission" date="2018-01" db="EMBL/GenBank/DDBJ databases">
        <title>The draft genome sequence of Cohaesibacter sp. H1304.</title>
        <authorList>
            <person name="Wang N.-N."/>
            <person name="Du Z.-J."/>
        </authorList>
    </citation>
    <scope>NUCLEOTIDE SEQUENCE [LARGE SCALE GENOMIC DNA]</scope>
    <source>
        <strain evidence="7 8">H1304</strain>
    </source>
</reference>
<dbReference type="Gene3D" id="1.10.3680.10">
    <property type="entry name" value="TerB-like"/>
    <property type="match status" value="1"/>
</dbReference>
<dbReference type="InterPro" id="IPR036365">
    <property type="entry name" value="PGBD-like_sf"/>
</dbReference>
<feature type="transmembrane region" description="Helical" evidence="2">
    <location>
        <begin position="235"/>
        <end position="258"/>
    </location>
</feature>
<feature type="region of interest" description="Disordered" evidence="1">
    <location>
        <begin position="148"/>
        <end position="179"/>
    </location>
</feature>
<evidence type="ECO:0000256" key="1">
    <source>
        <dbReference type="SAM" id="MobiDB-lite"/>
    </source>
</evidence>
<dbReference type="AlphaFoldDB" id="A0A2N5XPX8"/>
<organism evidence="7 8">
    <name type="scientific">Cohaesibacter celericrescens</name>
    <dbReference type="NCBI Taxonomy" id="2067669"/>
    <lineage>
        <taxon>Bacteria</taxon>
        <taxon>Pseudomonadati</taxon>
        <taxon>Pseudomonadota</taxon>
        <taxon>Alphaproteobacteria</taxon>
        <taxon>Hyphomicrobiales</taxon>
        <taxon>Cohaesibacteraceae</taxon>
    </lineage>
</organism>
<gene>
    <name evidence="7" type="ORF">C0081_14045</name>
</gene>
<dbReference type="InterPro" id="IPR025266">
    <property type="entry name" value="TerB_N"/>
</dbReference>
<sequence>MTWNRMFGGSNILRSRRSEAVRNPVLTLAWSGILLAFLLPASPSFSQDLELLQVQKFLAEQGYNPGPADGLYGNRTKNALQTYQQASGLPETGMLDAATLEMIERLRSQTDTEEKTGPEESERPAIKRLEAPATTEVLRVVAVPLPVLPRDKPNSMETDPSSISGISSPPSVSELSRPVIENGSDHSMSVLQNEPLKSNVEKSLDRSIENPMERAGSPSIAKEQAVPASSNDNTIAIIAIAILLAIIGFFIFVVRWIFLKIVRMSGAIFGKRKDEDRKPNADSPFSSNLNNIAPVEAVDDASASVFWGQREKNVAYYALSNNRELDSIIETVETEIERQVKEIQSNPLPPIQEKSAIKEGALSSETLNKAMNQPDVSALQPSQQLQGNRAQTEHEQIMQRIKERDEKARESRIKWRMRKELAQEFVEQAKAKRDASLAASNRRGWISAGESIIVAGRDIGGLVYIGSAPSTGRYGQKRKCYIDPSLSVAKQGDDKEGNCMPYWPSYSGIPANARATYLDWLASGRSDSSYDPGYMFLYFYGLEQHFFEKAADEADRQAIVHEVERLKELYQDNNSVQRYLGAFLNLAQIIQDSALPLIPERLGWSNELPLPVKLYLGRKLKAEQALNAEDGLLWLMHHPDRRMRIPAQRCKAEFELLFRSRFNAHYPDGMTVRKPRKALKIEYQSASGDFTADVTPLIEDALDISGLSKPVEDLQLLADEAMASLDKFSRYLGPDENGRGTVQAHSLLPPELQPLFPCEELDGLSNWAEPILEQNGQVPVLELLEKLDGRKPEKLGKRQLVNAADALAMIGIGMAPDPRFALRGPKLDDPVILFHLPDRARALDETTPAYQASLLEIAIGTFIAQADGEVSKAESDALKRTIHQADHLSPVERLRLAANLAWFFAVPLDLQQLRSRLKKLDLDQKYAIADIVIKLAGADGIIQREEVGQIEKIYKILDMSTEGLYSRLNSQAMTDIEGDEPISVRSASPVSDGVAIPPETEGAMLVHLNALDQSRLADIRTNTAQVSQLLGAIFDGDDADDDVSEAETVEHASHTFPGLDAKHSGFVSELVKRESWARLEFEQLAKEFGLMMEGCLEVINEWSFEHHDEMLIEEDDLFEINSDIAASLTAQ</sequence>
<evidence type="ECO:0000256" key="2">
    <source>
        <dbReference type="SAM" id="Phobius"/>
    </source>
</evidence>
<dbReference type="CDD" id="cd07176">
    <property type="entry name" value="terB"/>
    <property type="match status" value="1"/>
</dbReference>